<evidence type="ECO:0000256" key="2">
    <source>
        <dbReference type="ARBA" id="ARBA00004123"/>
    </source>
</evidence>
<keyword evidence="8" id="KW-0539">Nucleus</keyword>
<sequence>MKIFTLVLVTRNSEILLGLKKRGLGEGKWNGFGGKVEFGETVIRAAIRELCEESGIVADECNLLQRGIITMDFANGEDSFEIHVFLCTNYKGEITETEEMKPQWFDIDHIPYDLMWSEARLWYPVFLSGHPFEAIFSYDIQGHIINHAIIQLP</sequence>
<comment type="catalytic activity">
    <reaction evidence="20">
        <text>N(6)-methyl-ATP + H2O = N(6)-methyl-AMP + diphosphate + H(+)</text>
        <dbReference type="Rhea" id="RHEA:67608"/>
        <dbReference type="ChEBI" id="CHEBI:15377"/>
        <dbReference type="ChEBI" id="CHEBI:15378"/>
        <dbReference type="ChEBI" id="CHEBI:33019"/>
        <dbReference type="ChEBI" id="CHEBI:144842"/>
        <dbReference type="ChEBI" id="CHEBI:172873"/>
    </reaction>
    <physiologicalReaction direction="left-to-right" evidence="20">
        <dbReference type="Rhea" id="RHEA:67609"/>
    </physiologicalReaction>
</comment>
<evidence type="ECO:0000256" key="23">
    <source>
        <dbReference type="ARBA" id="ARBA00053094"/>
    </source>
</evidence>
<organism evidence="25 26">
    <name type="scientific">Daphnia magna</name>
    <dbReference type="NCBI Taxonomy" id="35525"/>
    <lineage>
        <taxon>Eukaryota</taxon>
        <taxon>Metazoa</taxon>
        <taxon>Ecdysozoa</taxon>
        <taxon>Arthropoda</taxon>
        <taxon>Crustacea</taxon>
        <taxon>Branchiopoda</taxon>
        <taxon>Diplostraca</taxon>
        <taxon>Cladocera</taxon>
        <taxon>Anomopoda</taxon>
        <taxon>Daphniidae</taxon>
        <taxon>Daphnia</taxon>
    </lineage>
</organism>
<evidence type="ECO:0000256" key="19">
    <source>
        <dbReference type="ARBA" id="ARBA00032071"/>
    </source>
</evidence>
<comment type="subunit">
    <text evidence="4">Monomer.</text>
</comment>
<evidence type="ECO:0000256" key="1">
    <source>
        <dbReference type="ARBA" id="ARBA00001946"/>
    </source>
</evidence>
<dbReference type="CDD" id="cd03427">
    <property type="entry name" value="NUDIX_MTH1_Nudt1"/>
    <property type="match status" value="1"/>
</dbReference>
<keyword evidence="5" id="KW-0479">Metal-binding</keyword>
<dbReference type="PRINTS" id="PR01403">
    <property type="entry name" value="8OXTPHPHTASE"/>
</dbReference>
<evidence type="ECO:0000256" key="21">
    <source>
        <dbReference type="ARBA" id="ARBA00048894"/>
    </source>
</evidence>
<reference evidence="25 26" key="1">
    <citation type="journal article" date="2023" name="Nucleic Acids Res.">
        <title>The hologenome of Daphnia magna reveals possible DNA methylation and microbiome-mediated evolution of the host genome.</title>
        <authorList>
            <person name="Chaturvedi A."/>
            <person name="Li X."/>
            <person name="Dhandapani V."/>
            <person name="Marshall H."/>
            <person name="Kissane S."/>
            <person name="Cuenca-Cambronero M."/>
            <person name="Asole G."/>
            <person name="Calvet F."/>
            <person name="Ruiz-Romero M."/>
            <person name="Marangio P."/>
            <person name="Guigo R."/>
            <person name="Rago D."/>
            <person name="Mirbahai L."/>
            <person name="Eastwood N."/>
            <person name="Colbourne J.K."/>
            <person name="Zhou J."/>
            <person name="Mallon E."/>
            <person name="Orsini L."/>
        </authorList>
    </citation>
    <scope>NUCLEOTIDE SEQUENCE [LARGE SCALE GENOMIC DNA]</scope>
    <source>
        <strain evidence="25">LRV0_1</strain>
    </source>
</reference>
<comment type="catalytic activity">
    <reaction evidence="11">
        <text>8-oxo-dGTP + H2O = 8-oxo-dGMP + diphosphate + H(+)</text>
        <dbReference type="Rhea" id="RHEA:31575"/>
        <dbReference type="ChEBI" id="CHEBI:15377"/>
        <dbReference type="ChEBI" id="CHEBI:15378"/>
        <dbReference type="ChEBI" id="CHEBI:33019"/>
        <dbReference type="ChEBI" id="CHEBI:63224"/>
        <dbReference type="ChEBI" id="CHEBI:77896"/>
    </reaction>
    <physiologicalReaction direction="left-to-right" evidence="11">
        <dbReference type="Rhea" id="RHEA:31576"/>
    </physiologicalReaction>
</comment>
<comment type="cofactor">
    <cofactor evidence="1">
        <name>Mg(2+)</name>
        <dbReference type="ChEBI" id="CHEBI:18420"/>
    </cofactor>
</comment>
<feature type="domain" description="Nudix hydrolase" evidence="24">
    <location>
        <begin position="1"/>
        <end position="128"/>
    </location>
</feature>
<dbReference type="InterPro" id="IPR020084">
    <property type="entry name" value="NUDIX_hydrolase_CS"/>
</dbReference>
<comment type="catalytic activity">
    <reaction evidence="9">
        <text>8-oxo-dATP + H2O = 8-oxo-dAMP + diphosphate + H(+)</text>
        <dbReference type="Rhea" id="RHEA:65396"/>
        <dbReference type="ChEBI" id="CHEBI:15377"/>
        <dbReference type="ChEBI" id="CHEBI:15378"/>
        <dbReference type="ChEBI" id="CHEBI:33019"/>
        <dbReference type="ChEBI" id="CHEBI:71361"/>
        <dbReference type="ChEBI" id="CHEBI:172871"/>
    </reaction>
    <physiologicalReaction direction="left-to-right" evidence="9">
        <dbReference type="Rhea" id="RHEA:65397"/>
    </physiologicalReaction>
</comment>
<gene>
    <name evidence="25" type="ORF">OUZ56_020136</name>
</gene>
<comment type="similarity">
    <text evidence="3">Belongs to the Nudix hydrolase family.</text>
</comment>
<evidence type="ECO:0000256" key="20">
    <source>
        <dbReference type="ARBA" id="ARBA00048002"/>
    </source>
</evidence>
<dbReference type="EC" id="3.6.1.56" evidence="13"/>
<evidence type="ECO:0000256" key="7">
    <source>
        <dbReference type="ARBA" id="ARBA00022842"/>
    </source>
</evidence>
<dbReference type="PROSITE" id="PS51462">
    <property type="entry name" value="NUDIX"/>
    <property type="match status" value="1"/>
</dbReference>
<dbReference type="PROSITE" id="PS00893">
    <property type="entry name" value="NUDIX_BOX"/>
    <property type="match status" value="1"/>
</dbReference>
<evidence type="ECO:0000256" key="15">
    <source>
        <dbReference type="ARBA" id="ARBA00029673"/>
    </source>
</evidence>
<dbReference type="Proteomes" id="UP001234178">
    <property type="component" value="Unassembled WGS sequence"/>
</dbReference>
<comment type="catalytic activity">
    <reaction evidence="22">
        <text>N(6)-methyl-dATP + H2O = N(6)-methyl-dAMP + diphosphate + H(+)</text>
        <dbReference type="Rhea" id="RHEA:67604"/>
        <dbReference type="ChEBI" id="CHEBI:15377"/>
        <dbReference type="ChEBI" id="CHEBI:15378"/>
        <dbReference type="ChEBI" id="CHEBI:33019"/>
        <dbReference type="ChEBI" id="CHEBI:169976"/>
        <dbReference type="ChEBI" id="CHEBI:172872"/>
    </reaction>
    <physiologicalReaction direction="left-to-right" evidence="22">
        <dbReference type="Rhea" id="RHEA:67605"/>
    </physiologicalReaction>
</comment>
<comment type="catalytic activity">
    <reaction evidence="12">
        <text>2-oxo-ATP + H2O = 2-oxo-AMP + diphosphate + H(+)</text>
        <dbReference type="Rhea" id="RHEA:67392"/>
        <dbReference type="ChEBI" id="CHEBI:15377"/>
        <dbReference type="ChEBI" id="CHEBI:15378"/>
        <dbReference type="ChEBI" id="CHEBI:33019"/>
        <dbReference type="ChEBI" id="CHEBI:71395"/>
        <dbReference type="ChEBI" id="CHEBI:172878"/>
    </reaction>
    <physiologicalReaction direction="left-to-right" evidence="12">
        <dbReference type="Rhea" id="RHEA:67393"/>
    </physiologicalReaction>
</comment>
<evidence type="ECO:0000313" key="26">
    <source>
        <dbReference type="Proteomes" id="UP001234178"/>
    </source>
</evidence>
<dbReference type="InterPro" id="IPR000086">
    <property type="entry name" value="NUDIX_hydrolase_dom"/>
</dbReference>
<evidence type="ECO:0000256" key="4">
    <source>
        <dbReference type="ARBA" id="ARBA00011245"/>
    </source>
</evidence>
<protein>
    <recommendedName>
        <fullName evidence="14">Oxidized purine nucleoside triphosphate hydrolase</fullName>
        <ecNumber evidence="13">3.6.1.56</ecNumber>
    </recommendedName>
    <alternativeName>
        <fullName evidence="18">2-hydroxy-dATP diphosphatase</fullName>
    </alternativeName>
    <alternativeName>
        <fullName evidence="17">7,8-dihydro-8-oxoguanine triphosphatase</fullName>
    </alternativeName>
    <alternativeName>
        <fullName evidence="16">8-oxo-dGTPase</fullName>
    </alternativeName>
    <alternativeName>
        <fullName evidence="19">Methylated purine nucleoside triphosphate hydrolase</fullName>
    </alternativeName>
    <alternativeName>
        <fullName evidence="15">Nucleoside diphosphate-linked moiety X motif 1</fullName>
    </alternativeName>
</protein>
<evidence type="ECO:0000256" key="18">
    <source>
        <dbReference type="ARBA" id="ARBA00031927"/>
    </source>
</evidence>
<dbReference type="InterPro" id="IPR003563">
    <property type="entry name" value="8ODP"/>
</dbReference>
<evidence type="ECO:0000256" key="12">
    <source>
        <dbReference type="ARBA" id="ARBA00024596"/>
    </source>
</evidence>
<dbReference type="SUPFAM" id="SSF55811">
    <property type="entry name" value="Nudix"/>
    <property type="match status" value="1"/>
</dbReference>
<evidence type="ECO:0000256" key="10">
    <source>
        <dbReference type="ARBA" id="ARBA00024459"/>
    </source>
</evidence>
<dbReference type="PANTHER" id="PTHR43758:SF2">
    <property type="entry name" value="OXIDIZED PURINE NUCLEOSIDE TRIPHOSPHATE HYDROLASE"/>
    <property type="match status" value="1"/>
</dbReference>
<evidence type="ECO:0000256" key="3">
    <source>
        <dbReference type="ARBA" id="ARBA00005582"/>
    </source>
</evidence>
<accession>A0ABQ9ZDM4</accession>
<evidence type="ECO:0000256" key="14">
    <source>
        <dbReference type="ARBA" id="ARBA00026218"/>
    </source>
</evidence>
<comment type="subcellular location">
    <subcellularLocation>
        <location evidence="2">Nucleus</location>
    </subcellularLocation>
</comment>
<evidence type="ECO:0000256" key="8">
    <source>
        <dbReference type="ARBA" id="ARBA00023242"/>
    </source>
</evidence>
<dbReference type="EMBL" id="JAOYFB010000003">
    <property type="protein sequence ID" value="KAK4011016.1"/>
    <property type="molecule type" value="Genomic_DNA"/>
</dbReference>
<evidence type="ECO:0000256" key="22">
    <source>
        <dbReference type="ARBA" id="ARBA00049032"/>
    </source>
</evidence>
<comment type="catalytic activity">
    <reaction evidence="21">
        <text>O(6)-methyl-dGTP + H2O = O(6)-methyl-dGMP + diphosphate + H(+)</text>
        <dbReference type="Rhea" id="RHEA:67600"/>
        <dbReference type="ChEBI" id="CHEBI:15377"/>
        <dbReference type="ChEBI" id="CHEBI:15378"/>
        <dbReference type="ChEBI" id="CHEBI:33019"/>
        <dbReference type="ChEBI" id="CHEBI:169974"/>
        <dbReference type="ChEBI" id="CHEBI:169975"/>
    </reaction>
    <physiologicalReaction direction="left-to-right" evidence="21">
        <dbReference type="Rhea" id="RHEA:67601"/>
    </physiologicalReaction>
</comment>
<dbReference type="InterPro" id="IPR015797">
    <property type="entry name" value="NUDIX_hydrolase-like_dom_sf"/>
</dbReference>
<evidence type="ECO:0000256" key="11">
    <source>
        <dbReference type="ARBA" id="ARBA00024486"/>
    </source>
</evidence>
<keyword evidence="6" id="KW-0378">Hydrolase</keyword>
<evidence type="ECO:0000256" key="13">
    <source>
        <dbReference type="ARBA" id="ARBA00026103"/>
    </source>
</evidence>
<evidence type="ECO:0000256" key="16">
    <source>
        <dbReference type="ARBA" id="ARBA00030634"/>
    </source>
</evidence>
<keyword evidence="7" id="KW-0460">Magnesium</keyword>
<evidence type="ECO:0000256" key="9">
    <source>
        <dbReference type="ARBA" id="ARBA00024448"/>
    </source>
</evidence>
<proteinExistence type="inferred from homology"/>
<comment type="catalytic activity">
    <reaction evidence="10">
        <text>2-oxo-dATP + H2O = 2-oxo-dAMP + diphosphate + H(+)</text>
        <dbReference type="Rhea" id="RHEA:31583"/>
        <dbReference type="ChEBI" id="CHEBI:15377"/>
        <dbReference type="ChEBI" id="CHEBI:15378"/>
        <dbReference type="ChEBI" id="CHEBI:33019"/>
        <dbReference type="ChEBI" id="CHEBI:63212"/>
        <dbReference type="ChEBI" id="CHEBI:77897"/>
        <dbReference type="EC" id="3.6.1.56"/>
    </reaction>
    <physiologicalReaction direction="left-to-right" evidence="10">
        <dbReference type="Rhea" id="RHEA:31584"/>
    </physiologicalReaction>
</comment>
<evidence type="ECO:0000256" key="6">
    <source>
        <dbReference type="ARBA" id="ARBA00022801"/>
    </source>
</evidence>
<dbReference type="Gene3D" id="3.90.79.10">
    <property type="entry name" value="Nucleoside Triphosphate Pyrophosphohydrolase"/>
    <property type="match status" value="1"/>
</dbReference>
<comment type="function">
    <text evidence="23">Oxidized purine nucleoside triphosphate hydrolase which is a prominent sanitizer of the oxidized nucleotide pool. Catalyzes the hydrolysis of 2-oxo-dATP (2-hydroxy-dATP) into 2-oxo-dAMP. Also has a significant hydrolase activity toward 2-oxo-ATP, 8-oxo-dGTP and 8-oxo-dATP. Through the hydrolysis of oxidized purine nucleoside triphosphates, prevents their incorporation into DNA and the subsequent transversions A:T to C:G and G:C to T:A. Also catalyzes the hydrolysis of methylated purine nucleoside triphosphate preventing their integration into DNA. Through this antimutagenic activity protects cells from oxidative stress.</text>
</comment>
<evidence type="ECO:0000256" key="5">
    <source>
        <dbReference type="ARBA" id="ARBA00022723"/>
    </source>
</evidence>
<evidence type="ECO:0000259" key="24">
    <source>
        <dbReference type="PROSITE" id="PS51462"/>
    </source>
</evidence>
<dbReference type="Pfam" id="PF00293">
    <property type="entry name" value="NUDIX"/>
    <property type="match status" value="1"/>
</dbReference>
<dbReference type="PANTHER" id="PTHR43758">
    <property type="entry name" value="7,8-DIHYDRO-8-OXOGUANINE TRIPHOSPHATASE"/>
    <property type="match status" value="1"/>
</dbReference>
<keyword evidence="26" id="KW-1185">Reference proteome</keyword>
<name>A0ABQ9ZDM4_9CRUS</name>
<comment type="caution">
    <text evidence="25">The sequence shown here is derived from an EMBL/GenBank/DDBJ whole genome shotgun (WGS) entry which is preliminary data.</text>
</comment>
<evidence type="ECO:0000256" key="17">
    <source>
        <dbReference type="ARBA" id="ARBA00030682"/>
    </source>
</evidence>
<evidence type="ECO:0000313" key="25">
    <source>
        <dbReference type="EMBL" id="KAK4011016.1"/>
    </source>
</evidence>